<dbReference type="Proteomes" id="UP000675920">
    <property type="component" value="Unplaced"/>
</dbReference>
<accession>A0A8B6XB12</accession>
<keyword evidence="2" id="KW-0378">Hydrolase</keyword>
<protein>
    <submittedName>
        <fullName evidence="2">DNA/RNA non-specific endonuclease</fullName>
    </submittedName>
</protein>
<keyword evidence="1" id="KW-1185">Reference proteome</keyword>
<proteinExistence type="predicted"/>
<organism evidence="1 2">
    <name type="scientific">Derxia gummosa DSM 723</name>
    <dbReference type="NCBI Taxonomy" id="1121388"/>
    <lineage>
        <taxon>Bacteria</taxon>
        <taxon>Pseudomonadati</taxon>
        <taxon>Pseudomonadota</taxon>
        <taxon>Betaproteobacteria</taxon>
        <taxon>Burkholderiales</taxon>
        <taxon>Alcaligenaceae</taxon>
        <taxon>Derxia</taxon>
    </lineage>
</organism>
<keyword evidence="2" id="KW-0255">Endonuclease</keyword>
<keyword evidence="2" id="KW-0540">Nuclease</keyword>
<evidence type="ECO:0000313" key="1">
    <source>
        <dbReference type="Proteomes" id="UP000675920"/>
    </source>
</evidence>
<dbReference type="AlphaFoldDB" id="A0A8B6XB12"/>
<name>A0A8B6XB12_9BURK</name>
<dbReference type="GO" id="GO:0004519">
    <property type="term" value="F:endonuclease activity"/>
    <property type="evidence" value="ECO:0007669"/>
    <property type="project" value="UniProtKB-KW"/>
</dbReference>
<reference evidence="2" key="1">
    <citation type="submission" date="2025-08" db="UniProtKB">
        <authorList>
            <consortium name="RefSeq"/>
        </authorList>
    </citation>
    <scope>IDENTIFICATION</scope>
</reference>
<evidence type="ECO:0000313" key="2">
    <source>
        <dbReference type="RefSeq" id="WP_156924443.1"/>
    </source>
</evidence>
<dbReference type="RefSeq" id="WP_156924443.1">
    <property type="nucleotide sequence ID" value="NZ_AXWS01000014.1"/>
</dbReference>
<sequence length="366" mass="40154">MPVHAIPESRAPQAGAAAVSLMRGRSRPDASASRAGNPGLDALARQAAGSARIGQLRALQARATAHAGSARAGRHEAPAATAQRRLAAASQPEAGVVQRNVLDFNVDYEELLPPTQDLINELEASDAIDERHNGEITKQVRDFFGSKGVKTVPAPASIAATLDNQVNTPPGRNGYYSGVIGNFGRDQFYIKTGQAETFEGGHIIPHSLWDAADGAVGMADHYKNLVPMSRTLNVENWAKREDWMRDKELEDNETLEVGIDITREDYLEPTVGNMARMLKLRLDANADPTSTLRLDNWLPTKLNLDYQRVNADNGMIESEDEFSSDEEDLQNTFRPIGTYSELREALRDSPFRHRISSALWSQLNGL</sequence>